<evidence type="ECO:0000313" key="3">
    <source>
        <dbReference type="Proteomes" id="UP001284537"/>
    </source>
</evidence>
<gene>
    <name evidence="2" type="ORF">QLH52_09580</name>
</gene>
<protein>
    <submittedName>
        <fullName evidence="2">Type II secretion system protein</fullName>
    </submittedName>
</protein>
<sequence length="368" mass="39329">MNLLIEIAKNAKAQAITLRLSTLPAVGSIHHKSERGFTLLEMLLVIFLMALVASTGLLLTEGVEDQAKYDETKRRMELIRKAIVGDPTRTVNGAPELSGFVADMGRLPLCLAELLRLGDEVLPATVPKTFKSPCDDTEIVSEWNLDQNTGVGIGWRGPYLQVIPESGGGLRFRDGYGNEGANAAADALDSGWDYSVTAATASLASEGMDLTVATDDVAAPQLIVSADWQVPLPAAVSVTFENQSGTKLPGSDVNLVLRLYLSDLTDYVDSDEGTPDYLVLASLSVSASGQKTESFKLSTPPLLPIGQRGYAIVCYQGGTVDPDDFVIFDGDCDTTGANPNPKPNIANIRSFSVSPRQTLNLALNWIIP</sequence>
<reference evidence="2 3" key="1">
    <citation type="submission" date="2023-11" db="EMBL/GenBank/DDBJ databases">
        <authorList>
            <person name="Ouyang M.-Y."/>
        </authorList>
    </citation>
    <scope>NUCLEOTIDE SEQUENCE [LARGE SCALE GENOMIC DNA]</scope>
    <source>
        <strain evidence="2 3">OY6</strain>
    </source>
</reference>
<dbReference type="NCBIfam" id="TIGR02532">
    <property type="entry name" value="IV_pilin_GFxxxE"/>
    <property type="match status" value="1"/>
</dbReference>
<keyword evidence="1" id="KW-1133">Transmembrane helix</keyword>
<comment type="caution">
    <text evidence="2">The sequence shown here is derived from an EMBL/GenBank/DDBJ whole genome shotgun (WGS) entry which is preliminary data.</text>
</comment>
<evidence type="ECO:0000313" key="2">
    <source>
        <dbReference type="EMBL" id="MDX8127531.1"/>
    </source>
</evidence>
<name>A0ABU4UDH8_9GAMM</name>
<keyword evidence="3" id="KW-1185">Reference proteome</keyword>
<dbReference type="EMBL" id="JAXARY010000007">
    <property type="protein sequence ID" value="MDX8127531.1"/>
    <property type="molecule type" value="Genomic_DNA"/>
</dbReference>
<dbReference type="Proteomes" id="UP001284537">
    <property type="component" value="Unassembled WGS sequence"/>
</dbReference>
<keyword evidence="1" id="KW-0472">Membrane</keyword>
<proteinExistence type="predicted"/>
<dbReference type="Pfam" id="PF07963">
    <property type="entry name" value="N_methyl"/>
    <property type="match status" value="1"/>
</dbReference>
<organism evidence="2 3">
    <name type="scientific">Methylomonas defluvii</name>
    <dbReference type="NCBI Taxonomy" id="3045149"/>
    <lineage>
        <taxon>Bacteria</taxon>
        <taxon>Pseudomonadati</taxon>
        <taxon>Pseudomonadota</taxon>
        <taxon>Gammaproteobacteria</taxon>
        <taxon>Methylococcales</taxon>
        <taxon>Methylococcaceae</taxon>
        <taxon>Methylomonas</taxon>
    </lineage>
</organism>
<dbReference type="InterPro" id="IPR012902">
    <property type="entry name" value="N_methyl_site"/>
</dbReference>
<evidence type="ECO:0000256" key="1">
    <source>
        <dbReference type="SAM" id="Phobius"/>
    </source>
</evidence>
<dbReference type="RefSeq" id="WP_319961385.1">
    <property type="nucleotide sequence ID" value="NZ_JAXARY010000007.1"/>
</dbReference>
<accession>A0ABU4UDH8</accession>
<feature type="transmembrane region" description="Helical" evidence="1">
    <location>
        <begin position="39"/>
        <end position="59"/>
    </location>
</feature>
<keyword evidence="1" id="KW-0812">Transmembrane</keyword>